<dbReference type="GO" id="GO:0005829">
    <property type="term" value="C:cytosol"/>
    <property type="evidence" value="ECO:0007669"/>
    <property type="project" value="TreeGrafter"/>
</dbReference>
<organism evidence="10 11">
    <name type="scientific">Spiribacter curvatus</name>
    <dbReference type="NCBI Taxonomy" id="1335757"/>
    <lineage>
        <taxon>Bacteria</taxon>
        <taxon>Pseudomonadati</taxon>
        <taxon>Pseudomonadota</taxon>
        <taxon>Gammaproteobacteria</taxon>
        <taxon>Chromatiales</taxon>
        <taxon>Ectothiorhodospiraceae</taxon>
        <taxon>Spiribacter</taxon>
    </lineage>
</organism>
<dbReference type="GO" id="GO:0004399">
    <property type="term" value="F:histidinol dehydrogenase activity"/>
    <property type="evidence" value="ECO:0007669"/>
    <property type="project" value="InterPro"/>
</dbReference>
<evidence type="ECO:0000256" key="6">
    <source>
        <dbReference type="PIRSR" id="PIRSR000099-2"/>
    </source>
</evidence>
<dbReference type="PANTHER" id="PTHR21256:SF14">
    <property type="entry name" value="HISTIDINOL DEHYDROGENASE"/>
    <property type="match status" value="1"/>
</dbReference>
<dbReference type="InterPro" id="IPR012131">
    <property type="entry name" value="Hstdl_DH"/>
</dbReference>
<feature type="binding site" evidence="7">
    <location>
        <position position="320"/>
    </location>
    <ligand>
        <name>substrate</name>
    </ligand>
</feature>
<feature type="binding site" evidence="8">
    <location>
        <position position="252"/>
    </location>
    <ligand>
        <name>Zn(2+)</name>
        <dbReference type="ChEBI" id="CHEBI:29105"/>
    </ligand>
</feature>
<keyword evidence="11" id="KW-1185">Reference proteome</keyword>
<dbReference type="PIRSF" id="PIRSF000099">
    <property type="entry name" value="Histidinol_dh"/>
    <property type="match status" value="1"/>
</dbReference>
<feature type="binding site" evidence="6">
    <location>
        <position position="204"/>
    </location>
    <ligand>
        <name>NAD(+)</name>
        <dbReference type="ChEBI" id="CHEBI:57540"/>
    </ligand>
</feature>
<accession>U5T3X9</accession>
<dbReference type="InterPro" id="IPR022695">
    <property type="entry name" value="Histidinol_DH_monofunct"/>
</dbReference>
<feature type="binding site" evidence="7">
    <location>
        <position position="353"/>
    </location>
    <ligand>
        <name>substrate</name>
    </ligand>
</feature>
<dbReference type="Gene3D" id="1.20.5.1300">
    <property type="match status" value="1"/>
</dbReference>
<evidence type="ECO:0000313" key="10">
    <source>
        <dbReference type="EMBL" id="AGY92001.1"/>
    </source>
</evidence>
<dbReference type="RefSeq" id="WP_023366725.1">
    <property type="nucleotide sequence ID" value="NC_022664.1"/>
</dbReference>
<dbReference type="NCBIfam" id="TIGR00069">
    <property type="entry name" value="hisD"/>
    <property type="match status" value="1"/>
</dbReference>
<dbReference type="GO" id="GO:0046872">
    <property type="term" value="F:metal ion binding"/>
    <property type="evidence" value="ECO:0007669"/>
    <property type="project" value="UniProtKB-KW"/>
</dbReference>
<dbReference type="STRING" id="1335757.SPICUR_05125"/>
<feature type="binding site" evidence="7">
    <location>
        <position position="252"/>
    </location>
    <ligand>
        <name>substrate</name>
    </ligand>
</feature>
<dbReference type="HOGENOM" id="CLU_006732_3_0_6"/>
<feature type="binding site" evidence="8">
    <location>
        <position position="412"/>
    </location>
    <ligand>
        <name>Zn(2+)</name>
        <dbReference type="ChEBI" id="CHEBI:29105"/>
    </ligand>
</feature>
<proteinExistence type="inferred from homology"/>
<feature type="binding site" evidence="8">
    <location>
        <position position="353"/>
    </location>
    <ligand>
        <name>Zn(2+)</name>
        <dbReference type="ChEBI" id="CHEBI:29105"/>
    </ligand>
</feature>
<feature type="binding site" evidence="7">
    <location>
        <position position="412"/>
    </location>
    <ligand>
        <name>substrate</name>
    </ligand>
</feature>
<dbReference type="InterPro" id="IPR001692">
    <property type="entry name" value="Histidinol_DH_CS"/>
</dbReference>
<sequence>MTIEYLKKASKNAHTGGSDVRDTVERMLNEIREGGEPVVQKYARQLDQWEGDIRLSDEARQAAADSLPESLKDEIRFAHANIRRFAEAQLETVQNCETEVIPGLRAGQKQIPVAAAGCYVPGGRYSHIASAIMTITTAKVAGVGQVVACSPPRPGEGIPAAIVFTMDLCGVDDILNLGGVQGVAAMANGLFGNQSADILVGPGNQYVAEAKRTLYGEYGIDMFAGPTDSLVIADDQADPDLVAWDLVGQAEHGVNSPVWLLTTDRSIAEKVMALVPDKIDSLPDLNGQSAAAAWRDYAEVILCSDREELARLSDRLAPEHLHVQARDLDWWLDRLTTYGSLFLGEETTVAFGDKCAGPNHVLPTSGAARYTGGLSVHKFMKTVTWQRATPAATRRIAQTTARISRLEGMEGHARTADIRLAKYFPDQSFDLGVGAMDPDA</sequence>
<dbReference type="PROSITE" id="PS00611">
    <property type="entry name" value="HISOL_DEHYDROGENASE"/>
    <property type="match status" value="1"/>
</dbReference>
<feature type="binding site" evidence="7">
    <location>
        <position position="407"/>
    </location>
    <ligand>
        <name>substrate</name>
    </ligand>
</feature>
<name>U5T3X9_9GAMM</name>
<keyword evidence="3 4" id="KW-0560">Oxidoreductase</keyword>
<reference evidence="10 11" key="1">
    <citation type="journal article" date="2013" name="BMC Genomics">
        <title>Genomes of "Spiribacter", a streamlined, successful halophilic bacterium.</title>
        <authorList>
            <person name="Lopez-Perez M."/>
            <person name="Ghai R."/>
            <person name="Leon M.J."/>
            <person name="Rodriguez-Olmos A."/>
            <person name="Copa-Patino J.L."/>
            <person name="Soliveri J."/>
            <person name="Sanchez-Porro C."/>
            <person name="Ventosa A."/>
            <person name="Rodriguez-Valera F."/>
        </authorList>
    </citation>
    <scope>NUCLEOTIDE SEQUENCE [LARGE SCALE GENOMIC DNA]</scope>
    <source>
        <strain evidence="10 11">UAH-SP71</strain>
    </source>
</reference>
<dbReference type="Pfam" id="PF00815">
    <property type="entry name" value="Histidinol_dh"/>
    <property type="match status" value="1"/>
</dbReference>
<dbReference type="Proteomes" id="UP000017640">
    <property type="component" value="Chromosome"/>
</dbReference>
<feature type="binding site" evidence="7">
    <location>
        <position position="249"/>
    </location>
    <ligand>
        <name>substrate</name>
    </ligand>
</feature>
<dbReference type="KEGG" id="spiu:SPICUR_05125"/>
<dbReference type="InterPro" id="IPR016161">
    <property type="entry name" value="Ald_DH/histidinol_DH"/>
</dbReference>
<evidence type="ECO:0008006" key="12">
    <source>
        <dbReference type="Google" id="ProtNLM"/>
    </source>
</evidence>
<dbReference type="PRINTS" id="PR00083">
    <property type="entry name" value="HOLDHDRGNASE"/>
</dbReference>
<feature type="binding site" evidence="6">
    <location>
        <position position="119"/>
    </location>
    <ligand>
        <name>NAD(+)</name>
        <dbReference type="ChEBI" id="CHEBI:57540"/>
    </ligand>
</feature>
<feature type="binding site" evidence="6">
    <location>
        <position position="181"/>
    </location>
    <ligand>
        <name>NAD(+)</name>
        <dbReference type="ChEBI" id="CHEBI:57540"/>
    </ligand>
</feature>
<feature type="active site" description="Proton acceptor" evidence="5">
    <location>
        <position position="319"/>
    </location>
</feature>
<evidence type="ECO:0000256" key="4">
    <source>
        <dbReference type="PIRNR" id="PIRNR000099"/>
    </source>
</evidence>
<evidence type="ECO:0000256" key="1">
    <source>
        <dbReference type="ARBA" id="ARBA00022723"/>
    </source>
</evidence>
<dbReference type="eggNOG" id="COG0141">
    <property type="taxonomic scope" value="Bacteria"/>
</dbReference>
<dbReference type="PATRIC" id="fig|1335757.3.peg.999"/>
<feature type="binding site" evidence="8">
    <location>
        <position position="249"/>
    </location>
    <ligand>
        <name>Zn(2+)</name>
        <dbReference type="ChEBI" id="CHEBI:29105"/>
    </ligand>
</feature>
<dbReference type="GO" id="GO:0000105">
    <property type="term" value="P:L-histidine biosynthetic process"/>
    <property type="evidence" value="ECO:0007669"/>
    <property type="project" value="InterPro"/>
</dbReference>
<keyword evidence="1 8" id="KW-0479">Metal-binding</keyword>
<evidence type="ECO:0000313" key="11">
    <source>
        <dbReference type="Proteomes" id="UP000017640"/>
    </source>
</evidence>
<dbReference type="Gene3D" id="3.40.50.1980">
    <property type="entry name" value="Nitrogenase molybdenum iron protein domain"/>
    <property type="match status" value="2"/>
</dbReference>
<dbReference type="GO" id="GO:0051287">
    <property type="term" value="F:NAD binding"/>
    <property type="evidence" value="ECO:0007669"/>
    <property type="project" value="InterPro"/>
</dbReference>
<dbReference type="SUPFAM" id="SSF53720">
    <property type="entry name" value="ALDH-like"/>
    <property type="match status" value="1"/>
</dbReference>
<evidence type="ECO:0000256" key="9">
    <source>
        <dbReference type="RuleBase" id="RU004175"/>
    </source>
</evidence>
<evidence type="ECO:0000256" key="3">
    <source>
        <dbReference type="ARBA" id="ARBA00023002"/>
    </source>
</evidence>
<gene>
    <name evidence="10" type="ORF">SPICUR_05125</name>
</gene>
<comment type="similarity">
    <text evidence="4 9">Belongs to the histidinol dehydrogenase family.</text>
</comment>
<dbReference type="EMBL" id="CP005990">
    <property type="protein sequence ID" value="AGY92001.1"/>
    <property type="molecule type" value="Genomic_DNA"/>
</dbReference>
<evidence type="ECO:0000256" key="7">
    <source>
        <dbReference type="PIRSR" id="PIRSR000099-3"/>
    </source>
</evidence>
<feature type="active site" description="Proton acceptor" evidence="5">
    <location>
        <position position="320"/>
    </location>
</feature>
<comment type="cofactor">
    <cofactor evidence="8">
        <name>Zn(2+)</name>
        <dbReference type="ChEBI" id="CHEBI:29105"/>
    </cofactor>
    <text evidence="8">Binds 1 zinc ion per subunit.</text>
</comment>
<dbReference type="AlphaFoldDB" id="U5T3X9"/>
<protein>
    <recommendedName>
        <fullName evidence="12">Histidinol dehydrogenase</fullName>
    </recommendedName>
</protein>
<evidence type="ECO:0000256" key="8">
    <source>
        <dbReference type="PIRSR" id="PIRSR000099-4"/>
    </source>
</evidence>
<keyword evidence="6" id="KW-0520">NAD</keyword>
<dbReference type="CDD" id="cd06572">
    <property type="entry name" value="Histidinol_dh"/>
    <property type="match status" value="1"/>
</dbReference>
<dbReference type="FunFam" id="3.40.50.1980:FF:000001">
    <property type="entry name" value="Histidinol dehydrogenase"/>
    <property type="match status" value="1"/>
</dbReference>
<dbReference type="OrthoDB" id="9805269at2"/>
<evidence type="ECO:0000256" key="5">
    <source>
        <dbReference type="PIRSR" id="PIRSR000099-1"/>
    </source>
</evidence>
<feature type="binding site" evidence="7">
    <location>
        <position position="227"/>
    </location>
    <ligand>
        <name>substrate</name>
    </ligand>
</feature>
<dbReference type="PANTHER" id="PTHR21256">
    <property type="entry name" value="HISTIDINOL DEHYDROGENASE HDH"/>
    <property type="match status" value="1"/>
</dbReference>
<evidence type="ECO:0000256" key="2">
    <source>
        <dbReference type="ARBA" id="ARBA00022833"/>
    </source>
</evidence>
<keyword evidence="2 8" id="KW-0862">Zinc</keyword>